<sequence>NCFILNSLDGETSELIEKYKIGKNFNFDDNSLKNVLVDILDNWSFYEKYRNNNQILLNEILDKNKIYSSLPSFIDEIKC</sequence>
<dbReference type="Proteomes" id="UP000022082">
    <property type="component" value="Unassembled WGS sequence"/>
</dbReference>
<dbReference type="AlphaFoldDB" id="A0A015XI86"/>
<proteinExistence type="predicted"/>
<comment type="caution">
    <text evidence="1">The sequence shown here is derived from an EMBL/GenBank/DDBJ whole genome shotgun (WGS) entry which is preliminary data.</text>
</comment>
<protein>
    <submittedName>
        <fullName evidence="1">Uncharacterized protein</fullName>
    </submittedName>
</protein>
<feature type="non-terminal residue" evidence="1">
    <location>
        <position position="1"/>
    </location>
</feature>
<accession>A0A015XI86</accession>
<name>A0A015XI86_BACFG</name>
<reference evidence="1 2" key="1">
    <citation type="submission" date="2014-02" db="EMBL/GenBank/DDBJ databases">
        <authorList>
            <person name="Sears C."/>
            <person name="Carroll K."/>
            <person name="Sack B.R."/>
            <person name="Qadri F."/>
            <person name="Myers L.L."/>
            <person name="Chung G.-T."/>
            <person name="Escheverria P."/>
            <person name="Fraser C.M."/>
            <person name="Sadzewicz L."/>
            <person name="Shefchek K.A."/>
            <person name="Tallon L."/>
            <person name="Das S.P."/>
            <person name="Daugherty S."/>
            <person name="Mongodin E.F."/>
        </authorList>
    </citation>
    <scope>NUCLEOTIDE SEQUENCE [LARGE SCALE GENOMIC DNA]</scope>
    <source>
        <strain evidence="1 2">S36L11</strain>
    </source>
</reference>
<gene>
    <name evidence="1" type="ORF">M136_4858</name>
</gene>
<evidence type="ECO:0000313" key="1">
    <source>
        <dbReference type="EMBL" id="EXZ31378.1"/>
    </source>
</evidence>
<evidence type="ECO:0000313" key="2">
    <source>
        <dbReference type="Proteomes" id="UP000022082"/>
    </source>
</evidence>
<dbReference type="EMBL" id="JGDJ01000030">
    <property type="protein sequence ID" value="EXZ31378.1"/>
    <property type="molecule type" value="Genomic_DNA"/>
</dbReference>
<dbReference type="PATRIC" id="fig|1339327.3.peg.146"/>
<organism evidence="1 2">
    <name type="scientific">Bacteroides fragilis str. S36L11</name>
    <dbReference type="NCBI Taxonomy" id="1339327"/>
    <lineage>
        <taxon>Bacteria</taxon>
        <taxon>Pseudomonadati</taxon>
        <taxon>Bacteroidota</taxon>
        <taxon>Bacteroidia</taxon>
        <taxon>Bacteroidales</taxon>
        <taxon>Bacteroidaceae</taxon>
        <taxon>Bacteroides</taxon>
    </lineage>
</organism>